<gene>
    <name evidence="10" type="ORF">E0L32_011857</name>
</gene>
<comment type="caution">
    <text evidence="10">The sequence shown here is derived from an EMBL/GenBank/DDBJ whole genome shotgun (WGS) entry which is preliminary data.</text>
</comment>
<comment type="subcellular location">
    <subcellularLocation>
        <location evidence="1">Membrane</location>
        <topology evidence="1">Multi-pass membrane protein</topology>
    </subcellularLocation>
</comment>
<dbReference type="Proteomes" id="UP000319257">
    <property type="component" value="Unassembled WGS sequence"/>
</dbReference>
<proteinExistence type="inferred from homology"/>
<feature type="transmembrane region" description="Helical" evidence="8">
    <location>
        <begin position="170"/>
        <end position="187"/>
    </location>
</feature>
<dbReference type="InParanoid" id="A0A507BDR4"/>
<dbReference type="InterPro" id="IPR036259">
    <property type="entry name" value="MFS_trans_sf"/>
</dbReference>
<evidence type="ECO:0000256" key="6">
    <source>
        <dbReference type="ARBA" id="ARBA00023136"/>
    </source>
</evidence>
<sequence length="534" mass="57011">MIPRYVLASTLVSGGGFLNGYDTGSIGGLTTMPQFKHSVGPMTPFILGFTVSLVMLAGGPPSVFAGQLADRYGRLKVIALGAVLFLAGAMLQGTAASLTQFLVGRMLSGVGEGVYLGNMSVYICEIAPLKQRGMLVGMPQFLATAGVCAGYFTCYKTVEIGSSMAWRLPYVVQGAGAALLALSCLLLPESPRWLMLHGQRPEATRALQRLDFSLAEAERDFMASPEQSLSLSPWQSFLLLFKRGYRGRTVLALFVLGMVQLSGIDAVIYVGTEVHVSCPGQHVDAACLQYAPVLFAQAGLPSDTASFLASGLSAVLMLAISIPAFLFADKWGRRTSAITGGVGLAGCMLLMGTLYATGIVHMYAAAKWAVIVTVFVFGLIYCSTWNIFGKIYASEIQPSHTRAAANCVAMGLSFFANWLVAILTPILLDKSAFGAYFLFGGLTLGTLVVLAACMPETRGRSLEDIQQAFHQPRLITFPSRIKKFAMRRRRAAPTVHDRSPATSVELDRQSSSAEQHGSTVNEMSPGVLVGVPPL</sequence>
<dbReference type="Gene3D" id="1.20.1250.20">
    <property type="entry name" value="MFS general substrate transporter like domains"/>
    <property type="match status" value="1"/>
</dbReference>
<dbReference type="RefSeq" id="XP_030999798.1">
    <property type="nucleotide sequence ID" value="XM_031134632.1"/>
</dbReference>
<evidence type="ECO:0000313" key="11">
    <source>
        <dbReference type="Proteomes" id="UP000319257"/>
    </source>
</evidence>
<dbReference type="FunFam" id="1.20.1250.20:FF:000134">
    <property type="entry name" value="MFS sugar transporter protein"/>
    <property type="match status" value="1"/>
</dbReference>
<reference evidence="10 11" key="1">
    <citation type="submission" date="2019-06" db="EMBL/GenBank/DDBJ databases">
        <title>Draft genome sequence of the filamentous fungus Phialemoniopsis curvata isolated from diesel fuel.</title>
        <authorList>
            <person name="Varaljay V.A."/>
            <person name="Lyon W.J."/>
            <person name="Crouch A.L."/>
            <person name="Drake C.E."/>
            <person name="Hollomon J.M."/>
            <person name="Nadeau L.J."/>
            <person name="Nunn H.S."/>
            <person name="Stevenson B.S."/>
            <person name="Bojanowski C.L."/>
            <person name="Crookes-Goodson W.J."/>
        </authorList>
    </citation>
    <scope>NUCLEOTIDE SEQUENCE [LARGE SCALE GENOMIC DNA]</scope>
    <source>
        <strain evidence="10 11">D216</strain>
    </source>
</reference>
<evidence type="ECO:0000259" key="9">
    <source>
        <dbReference type="PROSITE" id="PS50850"/>
    </source>
</evidence>
<dbReference type="PRINTS" id="PR00171">
    <property type="entry name" value="SUGRTRNSPORT"/>
</dbReference>
<evidence type="ECO:0000256" key="4">
    <source>
        <dbReference type="ARBA" id="ARBA00022692"/>
    </source>
</evidence>
<dbReference type="InterPro" id="IPR005828">
    <property type="entry name" value="MFS_sugar_transport-like"/>
</dbReference>
<evidence type="ECO:0000256" key="8">
    <source>
        <dbReference type="SAM" id="Phobius"/>
    </source>
</evidence>
<dbReference type="PROSITE" id="PS00217">
    <property type="entry name" value="SUGAR_TRANSPORT_2"/>
    <property type="match status" value="1"/>
</dbReference>
<keyword evidence="4 8" id="KW-0812">Transmembrane</keyword>
<evidence type="ECO:0000313" key="10">
    <source>
        <dbReference type="EMBL" id="TPX18087.1"/>
    </source>
</evidence>
<feature type="transmembrane region" description="Helical" evidence="8">
    <location>
        <begin position="141"/>
        <end position="158"/>
    </location>
</feature>
<name>A0A507BDR4_9PEZI</name>
<evidence type="ECO:0000256" key="5">
    <source>
        <dbReference type="ARBA" id="ARBA00022989"/>
    </source>
</evidence>
<dbReference type="PROSITE" id="PS50850">
    <property type="entry name" value="MFS"/>
    <property type="match status" value="1"/>
</dbReference>
<feature type="transmembrane region" description="Helical" evidence="8">
    <location>
        <begin position="44"/>
        <end position="65"/>
    </location>
</feature>
<keyword evidence="11" id="KW-1185">Reference proteome</keyword>
<feature type="transmembrane region" description="Helical" evidence="8">
    <location>
        <begin position="307"/>
        <end position="328"/>
    </location>
</feature>
<dbReference type="GO" id="GO:0016020">
    <property type="term" value="C:membrane"/>
    <property type="evidence" value="ECO:0007669"/>
    <property type="project" value="UniProtKB-SubCell"/>
</dbReference>
<dbReference type="InterPro" id="IPR005829">
    <property type="entry name" value="Sugar_transporter_CS"/>
</dbReference>
<keyword evidence="3" id="KW-0813">Transport</keyword>
<feature type="transmembrane region" description="Helical" evidence="8">
    <location>
        <begin position="113"/>
        <end position="129"/>
    </location>
</feature>
<dbReference type="PANTHER" id="PTHR48022">
    <property type="entry name" value="PLASTIDIC GLUCOSE TRANSPORTER 4"/>
    <property type="match status" value="1"/>
</dbReference>
<feature type="compositionally biased region" description="Polar residues" evidence="7">
    <location>
        <begin position="509"/>
        <end position="522"/>
    </location>
</feature>
<dbReference type="PANTHER" id="PTHR48022:SF2">
    <property type="entry name" value="PLASTIDIC GLUCOSE TRANSPORTER 4"/>
    <property type="match status" value="1"/>
</dbReference>
<feature type="transmembrane region" description="Helical" evidence="8">
    <location>
        <begin position="250"/>
        <end position="270"/>
    </location>
</feature>
<evidence type="ECO:0000256" key="2">
    <source>
        <dbReference type="ARBA" id="ARBA00010992"/>
    </source>
</evidence>
<evidence type="ECO:0000256" key="3">
    <source>
        <dbReference type="ARBA" id="ARBA00022448"/>
    </source>
</evidence>
<feature type="transmembrane region" description="Helical" evidence="8">
    <location>
        <begin position="335"/>
        <end position="356"/>
    </location>
</feature>
<organism evidence="10 11">
    <name type="scientific">Thyridium curvatum</name>
    <dbReference type="NCBI Taxonomy" id="1093900"/>
    <lineage>
        <taxon>Eukaryota</taxon>
        <taxon>Fungi</taxon>
        <taxon>Dikarya</taxon>
        <taxon>Ascomycota</taxon>
        <taxon>Pezizomycotina</taxon>
        <taxon>Sordariomycetes</taxon>
        <taxon>Sordariomycetidae</taxon>
        <taxon>Thyridiales</taxon>
        <taxon>Thyridiaceae</taxon>
        <taxon>Thyridium</taxon>
    </lineage>
</organism>
<feature type="transmembrane region" description="Helical" evidence="8">
    <location>
        <begin position="403"/>
        <end position="427"/>
    </location>
</feature>
<feature type="transmembrane region" description="Helical" evidence="8">
    <location>
        <begin position="77"/>
        <end position="101"/>
    </location>
</feature>
<evidence type="ECO:0000256" key="1">
    <source>
        <dbReference type="ARBA" id="ARBA00004141"/>
    </source>
</evidence>
<feature type="transmembrane region" description="Helical" evidence="8">
    <location>
        <begin position="362"/>
        <end position="382"/>
    </location>
</feature>
<dbReference type="InterPro" id="IPR020846">
    <property type="entry name" value="MFS_dom"/>
</dbReference>
<keyword evidence="5 8" id="KW-1133">Transmembrane helix</keyword>
<comment type="similarity">
    <text evidence="2">Belongs to the major facilitator superfamily. Sugar transporter (TC 2.A.1.1) family.</text>
</comment>
<dbReference type="PROSITE" id="PS00216">
    <property type="entry name" value="SUGAR_TRANSPORT_1"/>
    <property type="match status" value="1"/>
</dbReference>
<feature type="region of interest" description="Disordered" evidence="7">
    <location>
        <begin position="491"/>
        <end position="534"/>
    </location>
</feature>
<accession>A0A507BDR4</accession>
<keyword evidence="6 8" id="KW-0472">Membrane</keyword>
<feature type="domain" description="Major facilitator superfamily (MFS) profile" evidence="9">
    <location>
        <begin position="8"/>
        <end position="458"/>
    </location>
</feature>
<dbReference type="AlphaFoldDB" id="A0A507BDR4"/>
<dbReference type="OrthoDB" id="5399138at2759"/>
<dbReference type="GeneID" id="41979304"/>
<dbReference type="SUPFAM" id="SSF103473">
    <property type="entry name" value="MFS general substrate transporter"/>
    <property type="match status" value="1"/>
</dbReference>
<dbReference type="EMBL" id="SKBQ01000121">
    <property type="protein sequence ID" value="TPX18087.1"/>
    <property type="molecule type" value="Genomic_DNA"/>
</dbReference>
<dbReference type="InterPro" id="IPR003663">
    <property type="entry name" value="Sugar/inositol_transpt"/>
</dbReference>
<evidence type="ECO:0000256" key="7">
    <source>
        <dbReference type="SAM" id="MobiDB-lite"/>
    </source>
</evidence>
<protein>
    <recommendedName>
        <fullName evidence="9">Major facilitator superfamily (MFS) profile domain-containing protein</fullName>
    </recommendedName>
</protein>
<dbReference type="GO" id="GO:0005351">
    <property type="term" value="F:carbohydrate:proton symporter activity"/>
    <property type="evidence" value="ECO:0007669"/>
    <property type="project" value="TreeGrafter"/>
</dbReference>
<feature type="transmembrane region" description="Helical" evidence="8">
    <location>
        <begin position="433"/>
        <end position="453"/>
    </location>
</feature>
<dbReference type="Pfam" id="PF00083">
    <property type="entry name" value="Sugar_tr"/>
    <property type="match status" value="2"/>
</dbReference>
<dbReference type="InterPro" id="IPR050360">
    <property type="entry name" value="MFS_Sugar_Transporters"/>
</dbReference>